<gene>
    <name evidence="1" type="ORF">AM593_07641</name>
</gene>
<feature type="non-terminal residue" evidence="1">
    <location>
        <position position="271"/>
    </location>
</feature>
<dbReference type="EMBL" id="KV595949">
    <property type="protein sequence ID" value="OPL21039.1"/>
    <property type="molecule type" value="Genomic_DNA"/>
</dbReference>
<organism evidence="1 2">
    <name type="scientific">Mytilus galloprovincialis</name>
    <name type="common">Mediterranean mussel</name>
    <dbReference type="NCBI Taxonomy" id="29158"/>
    <lineage>
        <taxon>Eukaryota</taxon>
        <taxon>Metazoa</taxon>
        <taxon>Spiralia</taxon>
        <taxon>Lophotrochozoa</taxon>
        <taxon>Mollusca</taxon>
        <taxon>Bivalvia</taxon>
        <taxon>Autobranchia</taxon>
        <taxon>Pteriomorphia</taxon>
        <taxon>Mytilida</taxon>
        <taxon>Mytiloidea</taxon>
        <taxon>Mytilidae</taxon>
        <taxon>Mytilinae</taxon>
        <taxon>Mytilus</taxon>
    </lineage>
</organism>
<sequence length="271" mass="31164">GVDLETDVVHGLEDENIINHERLVININECEAKDSAPKTISRESVFIKYMIDTHLDESWHKYLTELVTAEFFPPNPFPRLTTIFRQNAMRMDLCFERDSVITENILNTNIKLDDKENFIYNIPGIDAYGTPSALQVLDTGIYMNLSQIVSMMTQQNYIQRKGPYRVGICLALSGPSILYGKMQPYLNEVELHEHCYIMGPPGCQGEAVQLFAMIVQNYLVDLIQKNMIPVSGIYFGESQNRWTWEDILTLRAGFISEFCTICNRKEPIFMK</sequence>
<protein>
    <submittedName>
        <fullName evidence="1">Uncharacterized protein</fullName>
    </submittedName>
</protein>
<feature type="non-terminal residue" evidence="1">
    <location>
        <position position="1"/>
    </location>
</feature>
<evidence type="ECO:0000313" key="1">
    <source>
        <dbReference type="EMBL" id="OPL21039.1"/>
    </source>
</evidence>
<reference evidence="1 2" key="1">
    <citation type="journal article" date="2016" name="PLoS ONE">
        <title>A First Insight into the Genome of the Filter-Feeder Mussel Mytilus galloprovincialis.</title>
        <authorList>
            <person name="Murgarella M."/>
            <person name="Puiu D."/>
            <person name="Novoa B."/>
            <person name="Figueras A."/>
            <person name="Posada D."/>
            <person name="Canchaya C."/>
        </authorList>
    </citation>
    <scope>NUCLEOTIDE SEQUENCE [LARGE SCALE GENOMIC DNA]</scope>
    <source>
        <tissue evidence="1">Muscle</tissue>
    </source>
</reference>
<proteinExistence type="predicted"/>
<accession>A0A409V7B6</accession>
<dbReference type="AlphaFoldDB" id="A0A409V7B6"/>
<keyword evidence="2" id="KW-1185">Reference proteome</keyword>
<name>A0A409V7B6_MYTGA</name>
<evidence type="ECO:0000313" key="2">
    <source>
        <dbReference type="Proteomes" id="UP000266721"/>
    </source>
</evidence>
<dbReference type="Proteomes" id="UP000266721">
    <property type="component" value="Unassembled WGS sequence"/>
</dbReference>